<protein>
    <submittedName>
        <fullName evidence="2">Uncharacterized protein</fullName>
    </submittedName>
</protein>
<dbReference type="EMBL" id="VDEP01000337">
    <property type="protein sequence ID" value="KAA1102847.1"/>
    <property type="molecule type" value="Genomic_DNA"/>
</dbReference>
<proteinExistence type="predicted"/>
<feature type="compositionally biased region" description="Basic and acidic residues" evidence="1">
    <location>
        <begin position="1"/>
        <end position="11"/>
    </location>
</feature>
<dbReference type="AlphaFoldDB" id="A0A5B0PMH7"/>
<evidence type="ECO:0000313" key="3">
    <source>
        <dbReference type="Proteomes" id="UP000325313"/>
    </source>
</evidence>
<sequence>MQMSLLEERVGHMRQQQVTSLKNLALRQYRGHDSAASPSATPDETQGPRSSSEQQGATSRSVPTNFDAKKKETGVAKFSTLESAHPDKNKQLLTTRNSKR</sequence>
<organism evidence="2 3">
    <name type="scientific">Puccinia graminis f. sp. tritici</name>
    <dbReference type="NCBI Taxonomy" id="56615"/>
    <lineage>
        <taxon>Eukaryota</taxon>
        <taxon>Fungi</taxon>
        <taxon>Dikarya</taxon>
        <taxon>Basidiomycota</taxon>
        <taxon>Pucciniomycotina</taxon>
        <taxon>Pucciniomycetes</taxon>
        <taxon>Pucciniales</taxon>
        <taxon>Pucciniaceae</taxon>
        <taxon>Puccinia</taxon>
    </lineage>
</organism>
<feature type="compositionally biased region" description="Polar residues" evidence="1">
    <location>
        <begin position="36"/>
        <end position="64"/>
    </location>
</feature>
<dbReference type="Proteomes" id="UP000325313">
    <property type="component" value="Unassembled WGS sequence"/>
</dbReference>
<accession>A0A5B0PMH7</accession>
<comment type="caution">
    <text evidence="2">The sequence shown here is derived from an EMBL/GenBank/DDBJ whole genome shotgun (WGS) entry which is preliminary data.</text>
</comment>
<evidence type="ECO:0000256" key="1">
    <source>
        <dbReference type="SAM" id="MobiDB-lite"/>
    </source>
</evidence>
<evidence type="ECO:0000313" key="2">
    <source>
        <dbReference type="EMBL" id="KAA1102847.1"/>
    </source>
</evidence>
<feature type="region of interest" description="Disordered" evidence="1">
    <location>
        <begin position="1"/>
        <end position="100"/>
    </location>
</feature>
<name>A0A5B0PMH7_PUCGR</name>
<reference evidence="2 3" key="1">
    <citation type="submission" date="2019-05" db="EMBL/GenBank/DDBJ databases">
        <title>Emergence of the Ug99 lineage of the wheat stem rust pathogen through somatic hybridization.</title>
        <authorList>
            <person name="Li F."/>
            <person name="Upadhyaya N.M."/>
            <person name="Sperschneider J."/>
            <person name="Matny O."/>
            <person name="Nguyen-Phuc H."/>
            <person name="Mago R."/>
            <person name="Raley C."/>
            <person name="Miller M.E."/>
            <person name="Silverstein K.A.T."/>
            <person name="Henningsen E."/>
            <person name="Hirsch C.D."/>
            <person name="Visser B."/>
            <person name="Pretorius Z.A."/>
            <person name="Steffenson B.J."/>
            <person name="Schwessinger B."/>
            <person name="Dodds P.N."/>
            <person name="Figueroa M."/>
        </authorList>
    </citation>
    <scope>NUCLEOTIDE SEQUENCE [LARGE SCALE GENOMIC DNA]</scope>
    <source>
        <strain evidence="2 3">Ug99</strain>
    </source>
</reference>
<feature type="compositionally biased region" description="Polar residues" evidence="1">
    <location>
        <begin position="91"/>
        <end position="100"/>
    </location>
</feature>
<gene>
    <name evidence="2" type="ORF">PGTUg99_036641</name>
</gene>